<feature type="transmembrane region" description="Helical" evidence="1">
    <location>
        <begin position="62"/>
        <end position="81"/>
    </location>
</feature>
<organism evidence="2 3">
    <name type="scientific">Nicotiana attenuata</name>
    <name type="common">Coyote tobacco</name>
    <dbReference type="NCBI Taxonomy" id="49451"/>
    <lineage>
        <taxon>Eukaryota</taxon>
        <taxon>Viridiplantae</taxon>
        <taxon>Streptophyta</taxon>
        <taxon>Embryophyta</taxon>
        <taxon>Tracheophyta</taxon>
        <taxon>Spermatophyta</taxon>
        <taxon>Magnoliopsida</taxon>
        <taxon>eudicotyledons</taxon>
        <taxon>Gunneridae</taxon>
        <taxon>Pentapetalae</taxon>
        <taxon>asterids</taxon>
        <taxon>lamiids</taxon>
        <taxon>Solanales</taxon>
        <taxon>Solanaceae</taxon>
        <taxon>Nicotianoideae</taxon>
        <taxon>Nicotianeae</taxon>
        <taxon>Nicotiana</taxon>
    </lineage>
</organism>
<sequence>MHVSISFQNQDLFPNFTLDFSFPKISLIFSDNYFVRLPLNLFLGNFLLLESFVEFPIAYQHYFFNIPLLHLPSTYGFMLHIQLISLEKTTPVSIPHFGVFNIFLLICTVIILSQKLGKSVQQLACPVVSERQYVVAFICLESRSTKLLNGSN</sequence>
<keyword evidence="3" id="KW-1185">Reference proteome</keyword>
<reference evidence="2" key="1">
    <citation type="submission" date="2016-11" db="EMBL/GenBank/DDBJ databases">
        <title>The genome of Nicotiana attenuata.</title>
        <authorList>
            <person name="Xu S."/>
            <person name="Brockmoeller T."/>
            <person name="Gaquerel E."/>
            <person name="Navarro A."/>
            <person name="Kuhl H."/>
            <person name="Gase K."/>
            <person name="Ling Z."/>
            <person name="Zhou W."/>
            <person name="Kreitzer C."/>
            <person name="Stanke M."/>
            <person name="Tang H."/>
            <person name="Lyons E."/>
            <person name="Pandey P."/>
            <person name="Pandey S.P."/>
            <person name="Timmermann B."/>
            <person name="Baldwin I.T."/>
        </authorList>
    </citation>
    <scope>NUCLEOTIDE SEQUENCE [LARGE SCALE GENOMIC DNA]</scope>
    <source>
        <strain evidence="2">UT</strain>
    </source>
</reference>
<keyword evidence="1" id="KW-0812">Transmembrane</keyword>
<keyword evidence="1" id="KW-0472">Membrane</keyword>
<dbReference type="Proteomes" id="UP000187609">
    <property type="component" value="Unassembled WGS sequence"/>
</dbReference>
<feature type="transmembrane region" description="Helical" evidence="1">
    <location>
        <begin position="93"/>
        <end position="112"/>
    </location>
</feature>
<gene>
    <name evidence="2" type="ORF">A4A49_12138</name>
</gene>
<comment type="caution">
    <text evidence="2">The sequence shown here is derived from an EMBL/GenBank/DDBJ whole genome shotgun (WGS) entry which is preliminary data.</text>
</comment>
<dbReference type="Gramene" id="OIT06804">
    <property type="protein sequence ID" value="OIT06804"/>
    <property type="gene ID" value="A4A49_12138"/>
</dbReference>
<dbReference type="AlphaFoldDB" id="A0A1J6IRD9"/>
<evidence type="ECO:0000313" key="2">
    <source>
        <dbReference type="EMBL" id="OIT06804.1"/>
    </source>
</evidence>
<dbReference type="EMBL" id="MJEQ01037184">
    <property type="protein sequence ID" value="OIT06804.1"/>
    <property type="molecule type" value="Genomic_DNA"/>
</dbReference>
<proteinExistence type="predicted"/>
<accession>A0A1J6IRD9</accession>
<name>A0A1J6IRD9_NICAT</name>
<feature type="transmembrane region" description="Helical" evidence="1">
    <location>
        <begin position="33"/>
        <end position="50"/>
    </location>
</feature>
<evidence type="ECO:0000256" key="1">
    <source>
        <dbReference type="SAM" id="Phobius"/>
    </source>
</evidence>
<evidence type="ECO:0000313" key="3">
    <source>
        <dbReference type="Proteomes" id="UP000187609"/>
    </source>
</evidence>
<protein>
    <submittedName>
        <fullName evidence="2">Uncharacterized protein</fullName>
    </submittedName>
</protein>
<keyword evidence="1" id="KW-1133">Transmembrane helix</keyword>